<dbReference type="EMBL" id="JACRYT010000013">
    <property type="protein sequence ID" value="MBC6680479.1"/>
    <property type="molecule type" value="Genomic_DNA"/>
</dbReference>
<dbReference type="PROSITE" id="PS51257">
    <property type="entry name" value="PROKAR_LIPOPROTEIN"/>
    <property type="match status" value="1"/>
</dbReference>
<dbReference type="AlphaFoldDB" id="A0A923NP06"/>
<dbReference type="InterPro" id="IPR050682">
    <property type="entry name" value="ModA/WtpA"/>
</dbReference>
<dbReference type="Proteomes" id="UP000602647">
    <property type="component" value="Unassembled WGS sequence"/>
</dbReference>
<evidence type="ECO:0000256" key="2">
    <source>
        <dbReference type="ARBA" id="ARBA00022505"/>
    </source>
</evidence>
<feature type="binding site" evidence="5">
    <location>
        <position position="154"/>
    </location>
    <ligand>
        <name>molybdate</name>
        <dbReference type="ChEBI" id="CHEBI:36264"/>
    </ligand>
</feature>
<dbReference type="SUPFAM" id="SSF53850">
    <property type="entry name" value="Periplasmic binding protein-like II"/>
    <property type="match status" value="1"/>
</dbReference>
<feature type="binding site" evidence="5">
    <location>
        <position position="73"/>
    </location>
    <ligand>
        <name>molybdate</name>
        <dbReference type="ChEBI" id="CHEBI:36264"/>
    </ligand>
</feature>
<dbReference type="Pfam" id="PF13531">
    <property type="entry name" value="SBP_bac_11"/>
    <property type="match status" value="1"/>
</dbReference>
<dbReference type="InterPro" id="IPR005950">
    <property type="entry name" value="ModA"/>
</dbReference>
<feature type="binding site" evidence="5">
    <location>
        <position position="181"/>
    </location>
    <ligand>
        <name>molybdate</name>
        <dbReference type="ChEBI" id="CHEBI:36264"/>
    </ligand>
</feature>
<dbReference type="NCBIfam" id="TIGR01256">
    <property type="entry name" value="modA"/>
    <property type="match status" value="1"/>
</dbReference>
<evidence type="ECO:0000256" key="3">
    <source>
        <dbReference type="ARBA" id="ARBA00022723"/>
    </source>
</evidence>
<keyword evidence="4 6" id="KW-0732">Signal</keyword>
<proteinExistence type="inferred from homology"/>
<accession>A0A923NP06</accession>
<dbReference type="FunFam" id="3.40.190.10:FF:000035">
    <property type="entry name" value="Molybdate ABC transporter substrate-binding protein"/>
    <property type="match status" value="1"/>
</dbReference>
<dbReference type="Gene3D" id="3.40.190.10">
    <property type="entry name" value="Periplasmic binding protein-like II"/>
    <property type="match status" value="2"/>
</dbReference>
<comment type="caution">
    <text evidence="7">The sequence shown here is derived from an EMBL/GenBank/DDBJ whole genome shotgun (WGS) entry which is preliminary data.</text>
</comment>
<evidence type="ECO:0000256" key="5">
    <source>
        <dbReference type="PIRSR" id="PIRSR004846-1"/>
    </source>
</evidence>
<keyword evidence="3 5" id="KW-0479">Metal-binding</keyword>
<feature type="chain" id="PRO_5038451512" evidence="6">
    <location>
        <begin position="22"/>
        <end position="265"/>
    </location>
</feature>
<protein>
    <submittedName>
        <fullName evidence="7">Molybdate ABC transporter substrate-binding protein</fullName>
    </submittedName>
</protein>
<evidence type="ECO:0000313" key="7">
    <source>
        <dbReference type="EMBL" id="MBC6680479.1"/>
    </source>
</evidence>
<feature type="binding site" evidence="5">
    <location>
        <position position="46"/>
    </location>
    <ligand>
        <name>molybdate</name>
        <dbReference type="ChEBI" id="CHEBI:36264"/>
    </ligand>
</feature>
<name>A0A923NP06_9FIRM</name>
<dbReference type="InterPro" id="IPR041879">
    <property type="entry name" value="YvgL-like_PBP2"/>
</dbReference>
<dbReference type="GO" id="GO:0030973">
    <property type="term" value="F:molybdate ion binding"/>
    <property type="evidence" value="ECO:0007669"/>
    <property type="project" value="UniProtKB-ARBA"/>
</dbReference>
<dbReference type="CDD" id="cd13537">
    <property type="entry name" value="PBP2_YvgL_like"/>
    <property type="match status" value="1"/>
</dbReference>
<dbReference type="PANTHER" id="PTHR30632:SF0">
    <property type="entry name" value="SULFATE-BINDING PROTEIN"/>
    <property type="match status" value="1"/>
</dbReference>
<evidence type="ECO:0000256" key="4">
    <source>
        <dbReference type="ARBA" id="ARBA00022729"/>
    </source>
</evidence>
<feature type="binding site" evidence="5">
    <location>
        <position position="199"/>
    </location>
    <ligand>
        <name>molybdate</name>
        <dbReference type="ChEBI" id="CHEBI:36264"/>
    </ligand>
</feature>
<keyword evidence="2 5" id="KW-0500">Molybdenum</keyword>
<dbReference type="GO" id="GO:1901359">
    <property type="term" value="F:tungstate binding"/>
    <property type="evidence" value="ECO:0007669"/>
    <property type="project" value="UniProtKB-ARBA"/>
</dbReference>
<evidence type="ECO:0000256" key="6">
    <source>
        <dbReference type="SAM" id="SignalP"/>
    </source>
</evidence>
<dbReference type="PANTHER" id="PTHR30632">
    <property type="entry name" value="MOLYBDATE-BINDING PERIPLASMIC PROTEIN"/>
    <property type="match status" value="1"/>
</dbReference>
<feature type="signal peptide" evidence="6">
    <location>
        <begin position="1"/>
        <end position="21"/>
    </location>
</feature>
<sequence length="265" mass="28259">MKVKKLGLVLAAMLLVMGLFAGCGGSDEETASNGESREVTVLAAASLTDALDEIIKEYNKDCDDTITTSYAGSGDLVQQIKGGAPCDLFISASSSNMDDLEEEGLIDTDSRKDLLGNTLTLIATAEAADKVSMDALTTDAVTQIAIGEPETVPAGNYATQVFENMGITDQVESKLVQAKDVRAVLNYVETGDADCGFVYRTDALMLEDGKGEIIADVDESLHDPIVYPAALIKDSPQPEAAADFYKYLETDYAKGVFEKYGFTVK</sequence>
<reference evidence="7" key="1">
    <citation type="submission" date="2020-08" db="EMBL/GenBank/DDBJ databases">
        <title>Genome public.</title>
        <authorList>
            <person name="Liu C."/>
            <person name="Sun Q."/>
        </authorList>
    </citation>
    <scope>NUCLEOTIDE SEQUENCE</scope>
    <source>
        <strain evidence="7">BX12</strain>
    </source>
</reference>
<dbReference type="RefSeq" id="WP_187303575.1">
    <property type="nucleotide sequence ID" value="NZ_CBCTQH010000145.1"/>
</dbReference>
<organism evidence="7 8">
    <name type="scientific">Zhenpiania hominis</name>
    <dbReference type="NCBI Taxonomy" id="2763644"/>
    <lineage>
        <taxon>Bacteria</taxon>
        <taxon>Bacillati</taxon>
        <taxon>Bacillota</taxon>
        <taxon>Clostridia</taxon>
        <taxon>Peptostreptococcales</taxon>
        <taxon>Anaerovoracaceae</taxon>
        <taxon>Zhenpiania</taxon>
    </lineage>
</organism>
<dbReference type="GO" id="GO:0015689">
    <property type="term" value="P:molybdate ion transport"/>
    <property type="evidence" value="ECO:0007669"/>
    <property type="project" value="InterPro"/>
</dbReference>
<evidence type="ECO:0000313" key="8">
    <source>
        <dbReference type="Proteomes" id="UP000602647"/>
    </source>
</evidence>
<dbReference type="GO" id="GO:0046872">
    <property type="term" value="F:metal ion binding"/>
    <property type="evidence" value="ECO:0007669"/>
    <property type="project" value="UniProtKB-KW"/>
</dbReference>
<keyword evidence="8" id="KW-1185">Reference proteome</keyword>
<evidence type="ECO:0000256" key="1">
    <source>
        <dbReference type="ARBA" id="ARBA00009175"/>
    </source>
</evidence>
<dbReference type="PIRSF" id="PIRSF004846">
    <property type="entry name" value="ModA"/>
    <property type="match status" value="1"/>
</dbReference>
<comment type="similarity">
    <text evidence="1">Belongs to the bacterial solute-binding protein ModA family.</text>
</comment>
<gene>
    <name evidence="7" type="primary">modA</name>
    <name evidence="7" type="ORF">H9L42_11675</name>
</gene>